<comment type="caution">
    <text evidence="2">The sequence shown here is derived from an EMBL/GenBank/DDBJ whole genome shotgun (WGS) entry which is preliminary data.</text>
</comment>
<dbReference type="CDD" id="cd01741">
    <property type="entry name" value="GATase1_1"/>
    <property type="match status" value="1"/>
</dbReference>
<dbReference type="Pfam" id="PF00117">
    <property type="entry name" value="GATase"/>
    <property type="match status" value="1"/>
</dbReference>
<dbReference type="AlphaFoldDB" id="L7LFI0"/>
<name>L7LFI0_9ACTN</name>
<reference evidence="2 3" key="1">
    <citation type="submission" date="2012-12" db="EMBL/GenBank/DDBJ databases">
        <title>Whole genome shotgun sequence of Gordonia hirsuta NBRC 16056.</title>
        <authorList>
            <person name="Isaki-Nakamura S."/>
            <person name="Hosoyama A."/>
            <person name="Tsuchikane K."/>
            <person name="Katsumata H."/>
            <person name="Baba S."/>
            <person name="Yamazaki S."/>
            <person name="Fujita N."/>
        </authorList>
    </citation>
    <scope>NUCLEOTIDE SEQUENCE [LARGE SCALE GENOMIC DNA]</scope>
    <source>
        <strain evidence="2 3">NBRC 16056</strain>
    </source>
</reference>
<dbReference type="PROSITE" id="PS51273">
    <property type="entry name" value="GATASE_TYPE_1"/>
    <property type="match status" value="1"/>
</dbReference>
<evidence type="ECO:0000259" key="1">
    <source>
        <dbReference type="Pfam" id="PF00117"/>
    </source>
</evidence>
<dbReference type="Gene3D" id="3.40.50.880">
    <property type="match status" value="1"/>
</dbReference>
<protein>
    <recommendedName>
        <fullName evidence="1">Glutamine amidotransferase domain-containing protein</fullName>
    </recommendedName>
</protein>
<dbReference type="InterPro" id="IPR029062">
    <property type="entry name" value="Class_I_gatase-like"/>
</dbReference>
<dbReference type="OrthoDB" id="5196541at2"/>
<dbReference type="InterPro" id="IPR017926">
    <property type="entry name" value="GATASE"/>
</dbReference>
<dbReference type="RefSeq" id="WP_005943624.1">
    <property type="nucleotide sequence ID" value="NZ_ATVK01000066.1"/>
</dbReference>
<dbReference type="GO" id="GO:0005829">
    <property type="term" value="C:cytosol"/>
    <property type="evidence" value="ECO:0007669"/>
    <property type="project" value="TreeGrafter"/>
</dbReference>
<evidence type="ECO:0000313" key="2">
    <source>
        <dbReference type="EMBL" id="GAC58842.1"/>
    </source>
</evidence>
<evidence type="ECO:0000313" key="3">
    <source>
        <dbReference type="Proteomes" id="UP000053405"/>
    </source>
</evidence>
<dbReference type="STRING" id="1121927.GOHSU_54_00200"/>
<dbReference type="SUPFAM" id="SSF52317">
    <property type="entry name" value="Class I glutamine amidotransferase-like"/>
    <property type="match status" value="1"/>
</dbReference>
<keyword evidence="3" id="KW-1185">Reference proteome</keyword>
<dbReference type="eggNOG" id="COG0518">
    <property type="taxonomic scope" value="Bacteria"/>
</dbReference>
<feature type="domain" description="Glutamine amidotransferase" evidence="1">
    <location>
        <begin position="48"/>
        <end position="192"/>
    </location>
</feature>
<accession>L7LFI0</accession>
<dbReference type="EMBL" id="BANT01000054">
    <property type="protein sequence ID" value="GAC58842.1"/>
    <property type="molecule type" value="Genomic_DNA"/>
</dbReference>
<dbReference type="PANTHER" id="PTHR42695">
    <property type="entry name" value="GLUTAMINE AMIDOTRANSFERASE YLR126C-RELATED"/>
    <property type="match status" value="1"/>
</dbReference>
<dbReference type="NCBIfam" id="NF005743">
    <property type="entry name" value="PRK07567.1"/>
    <property type="match status" value="1"/>
</dbReference>
<dbReference type="Proteomes" id="UP000053405">
    <property type="component" value="Unassembled WGS sequence"/>
</dbReference>
<dbReference type="InterPro" id="IPR044992">
    <property type="entry name" value="ChyE-like"/>
</dbReference>
<sequence length="243" mass="25944">MKPFLLLSIRADDDAADEEYSAFVRFAGLTPGEVERVRLDRGPLGRVEVTDYAGIILGGGPYNASDPIEEKSADQLRAEDELAGLMEEVIGRDTWFLGACYGIGVVGTAIGARIDREFSEPVSSVPVTLSDAGRDDPLFSALPAGFDAFVGHKEAISVLPASATLLASSPTCPVQGFRVGSRVYATQFHPELDVAGIVTRIGTYRHHGYFDPSEYDDLVAMARASAVCHPPALLARFAALARA</sequence>
<gene>
    <name evidence="2" type="ORF">GOHSU_54_00200</name>
</gene>
<proteinExistence type="predicted"/>
<dbReference type="PANTHER" id="PTHR42695:SF5">
    <property type="entry name" value="GLUTAMINE AMIDOTRANSFERASE YLR126C-RELATED"/>
    <property type="match status" value="1"/>
</dbReference>
<organism evidence="2 3">
    <name type="scientific">Gordonia hirsuta DSM 44140 = NBRC 16056</name>
    <dbReference type="NCBI Taxonomy" id="1121927"/>
    <lineage>
        <taxon>Bacteria</taxon>
        <taxon>Bacillati</taxon>
        <taxon>Actinomycetota</taxon>
        <taxon>Actinomycetes</taxon>
        <taxon>Mycobacteriales</taxon>
        <taxon>Gordoniaceae</taxon>
        <taxon>Gordonia</taxon>
    </lineage>
</organism>